<dbReference type="STRING" id="90262.A0A1X2INJ4"/>
<dbReference type="Pfam" id="PF00172">
    <property type="entry name" value="Zn_clus"/>
    <property type="match status" value="1"/>
</dbReference>
<dbReference type="InterPro" id="IPR036864">
    <property type="entry name" value="Zn2-C6_fun-type_DNA-bd_sf"/>
</dbReference>
<dbReference type="GO" id="GO:0003677">
    <property type="term" value="F:DNA binding"/>
    <property type="evidence" value="ECO:0007669"/>
    <property type="project" value="UniProtKB-KW"/>
</dbReference>
<comment type="caution">
    <text evidence="7">The sequence shown here is derived from an EMBL/GenBank/DDBJ whole genome shotgun (WGS) entry which is preliminary data.</text>
</comment>
<feature type="region of interest" description="Disordered" evidence="5">
    <location>
        <begin position="752"/>
        <end position="832"/>
    </location>
</feature>
<dbReference type="InterPro" id="IPR001138">
    <property type="entry name" value="Zn2Cys6_DnaBD"/>
</dbReference>
<feature type="region of interest" description="Disordered" evidence="5">
    <location>
        <begin position="1"/>
        <end position="34"/>
    </location>
</feature>
<protein>
    <submittedName>
        <fullName evidence="7">Fungal-specific transcription factor domain-domain-containing protein</fullName>
    </submittedName>
</protein>
<dbReference type="GO" id="GO:0005634">
    <property type="term" value="C:nucleus"/>
    <property type="evidence" value="ECO:0007669"/>
    <property type="project" value="UniProtKB-SubCell"/>
</dbReference>
<dbReference type="AlphaFoldDB" id="A0A1X2INJ4"/>
<comment type="subcellular location">
    <subcellularLocation>
        <location evidence="1">Nucleus</location>
    </subcellularLocation>
</comment>
<dbReference type="GO" id="GO:0000981">
    <property type="term" value="F:DNA-binding transcription factor activity, RNA polymerase II-specific"/>
    <property type="evidence" value="ECO:0007669"/>
    <property type="project" value="InterPro"/>
</dbReference>
<evidence type="ECO:0000256" key="3">
    <source>
        <dbReference type="ARBA" id="ARBA00023125"/>
    </source>
</evidence>
<evidence type="ECO:0000256" key="4">
    <source>
        <dbReference type="ARBA" id="ARBA00023242"/>
    </source>
</evidence>
<dbReference type="InterPro" id="IPR007219">
    <property type="entry name" value="XnlR_reg_dom"/>
</dbReference>
<feature type="compositionally biased region" description="Low complexity" evidence="5">
    <location>
        <begin position="613"/>
        <end position="649"/>
    </location>
</feature>
<feature type="domain" description="Zn(2)-C6 fungal-type" evidence="6">
    <location>
        <begin position="37"/>
        <end position="66"/>
    </location>
</feature>
<dbReference type="PANTHER" id="PTHR46910">
    <property type="entry name" value="TRANSCRIPTION FACTOR PDR1"/>
    <property type="match status" value="1"/>
</dbReference>
<dbReference type="Pfam" id="PF04082">
    <property type="entry name" value="Fungal_trans"/>
    <property type="match status" value="1"/>
</dbReference>
<sequence>MENDELTLAKDSSVTSSSTTRKEKGDSSGKRSKSTHACDLCKKKKVKCNGEFPCARCQKSGLYCAFNQHKQKRISSKLYVNTQEQRLHILAKALDSLYVENIIQPSENHHTAVTNDATNQAFMMPIEKFNTSSTGRPYYARDWTARLDRLPSTFDTMTLLDNEPRKPDAFALPNTTINLDLLSAYFAHVHPYFPMIHKDSFLLDVHNQSPLLLNAMYAVAEQWVHIDLFSSDTGLGQTTPQPPPGLKYYQDAISLVELYTDAPRLSTIQALLLIVKYHELVRRSGFFYRTQFYFDLVVRMCKDLGLPRILPPTCQVHPILAEQRRRVFWIAYVYDLLMSTELGTPAMFSMDECTVELPNLLDDERNSREQHDTVLYFHWMTMVIKSQGTVVQYLRQKYNDETKKQQQNMGDYLHSLHRHMESLGRELQLWKKPARGRVNFLFLAYHFANILLYRSMALDIMDGDIYQYQQMGIEEDYIKTFLLNEAHAIVDIVDMLLKDHTVACLHYSFRGIQQIIHYLTAAWTVQLMYRQVDNDNRVKRMIQQLTPLTPAVELYSMEQQQQSPQHIGYYQHAPAFTQQQNINDPSSPATRLAPTQLSNMETIKNMESKRQSLKPQQLQQQKQHLPSSSSSPSSPISSPSSSSSPLPSHSHSRTGAGPKTSAGNGTDPRTTQHNDSTLFIDTAPSTSLWQQQKQQQHQQSWVQQNMDRQYVSPSQLSSSPTSIPTPEYISATHIRNPYPPVVNTSNLALLYQPSSSSSSSEPMIPTPSLGSLSSASSLSTIASTPVDTSLTHGSLRLRRSHQQLRNTSHRLLSSDPRSSGSAPMHHHPYMSTANTTTATPAILQQQHVSSPRRHTVSSGQSSPSTSSLPSSPLHRMTLADDPWIQAPPMILPSQRQEHQSSVTPPPPPPSSLSPSSSNLLYNDPTTLSDMPPSSIHQYGTEQEDDNGGMENEIYNMAMMDDPLLSKTPAEEEEAMMELLLPAQSDWHHHETTTSTLSIPVTPTSARSSPLPPT</sequence>
<dbReference type="PROSITE" id="PS50048">
    <property type="entry name" value="ZN2_CY6_FUNGAL_2"/>
    <property type="match status" value="1"/>
</dbReference>
<dbReference type="GO" id="GO:0006351">
    <property type="term" value="P:DNA-templated transcription"/>
    <property type="evidence" value="ECO:0007669"/>
    <property type="project" value="InterPro"/>
</dbReference>
<feature type="compositionally biased region" description="Low complexity" evidence="5">
    <location>
        <begin position="754"/>
        <end position="785"/>
    </location>
</feature>
<evidence type="ECO:0000313" key="8">
    <source>
        <dbReference type="Proteomes" id="UP000193560"/>
    </source>
</evidence>
<gene>
    <name evidence="7" type="ORF">BCR42DRAFT_410100</name>
</gene>
<dbReference type="OrthoDB" id="2283631at2759"/>
<evidence type="ECO:0000259" key="6">
    <source>
        <dbReference type="PROSITE" id="PS50048"/>
    </source>
</evidence>
<evidence type="ECO:0000313" key="7">
    <source>
        <dbReference type="EMBL" id="ORZ19604.1"/>
    </source>
</evidence>
<keyword evidence="3" id="KW-0238">DNA-binding</keyword>
<dbReference type="SMART" id="SM00906">
    <property type="entry name" value="Fungal_trans"/>
    <property type="match status" value="1"/>
</dbReference>
<dbReference type="PANTHER" id="PTHR46910:SF3">
    <property type="entry name" value="HALOTOLERANCE PROTEIN 9-RELATED"/>
    <property type="match status" value="1"/>
</dbReference>
<dbReference type="EMBL" id="MCGE01000007">
    <property type="protein sequence ID" value="ORZ19604.1"/>
    <property type="molecule type" value="Genomic_DNA"/>
</dbReference>
<dbReference type="SMART" id="SM00066">
    <property type="entry name" value="GAL4"/>
    <property type="match status" value="1"/>
</dbReference>
<organism evidence="7 8">
    <name type="scientific">Absidia repens</name>
    <dbReference type="NCBI Taxonomy" id="90262"/>
    <lineage>
        <taxon>Eukaryota</taxon>
        <taxon>Fungi</taxon>
        <taxon>Fungi incertae sedis</taxon>
        <taxon>Mucoromycota</taxon>
        <taxon>Mucoromycotina</taxon>
        <taxon>Mucoromycetes</taxon>
        <taxon>Mucorales</taxon>
        <taxon>Cunninghamellaceae</taxon>
        <taxon>Absidia</taxon>
    </lineage>
</organism>
<dbReference type="GO" id="GO:0008270">
    <property type="term" value="F:zinc ion binding"/>
    <property type="evidence" value="ECO:0007669"/>
    <property type="project" value="InterPro"/>
</dbReference>
<feature type="compositionally biased region" description="Polar residues" evidence="5">
    <location>
        <begin position="992"/>
        <end position="1007"/>
    </location>
</feature>
<dbReference type="Proteomes" id="UP000193560">
    <property type="component" value="Unassembled WGS sequence"/>
</dbReference>
<feature type="compositionally biased region" description="Low complexity" evidence="5">
    <location>
        <begin position="857"/>
        <end position="872"/>
    </location>
</feature>
<feature type="compositionally biased region" description="Polar residues" evidence="5">
    <location>
        <begin position="10"/>
        <end position="19"/>
    </location>
</feature>
<dbReference type="Gene3D" id="4.10.240.10">
    <property type="entry name" value="Zn(2)-C6 fungal-type DNA-binding domain"/>
    <property type="match status" value="1"/>
</dbReference>
<feature type="region of interest" description="Disordered" evidence="5">
    <location>
        <begin position="606"/>
        <end position="676"/>
    </location>
</feature>
<feature type="region of interest" description="Disordered" evidence="5">
    <location>
        <begin position="983"/>
        <end position="1013"/>
    </location>
</feature>
<feature type="compositionally biased region" description="Polar residues" evidence="5">
    <location>
        <begin position="661"/>
        <end position="676"/>
    </location>
</feature>
<keyword evidence="4" id="KW-0539">Nucleus</keyword>
<reference evidence="7 8" key="1">
    <citation type="submission" date="2016-07" db="EMBL/GenBank/DDBJ databases">
        <title>Pervasive Adenine N6-methylation of Active Genes in Fungi.</title>
        <authorList>
            <consortium name="DOE Joint Genome Institute"/>
            <person name="Mondo S.J."/>
            <person name="Dannebaum R.O."/>
            <person name="Kuo R.C."/>
            <person name="Labutti K."/>
            <person name="Haridas S."/>
            <person name="Kuo A."/>
            <person name="Salamov A."/>
            <person name="Ahrendt S.R."/>
            <person name="Lipzen A."/>
            <person name="Sullivan W."/>
            <person name="Andreopoulos W.B."/>
            <person name="Clum A."/>
            <person name="Lindquist E."/>
            <person name="Daum C."/>
            <person name="Ramamoorthy G.K."/>
            <person name="Gryganskyi A."/>
            <person name="Culley D."/>
            <person name="Magnuson J.K."/>
            <person name="James T.Y."/>
            <person name="O'Malley M.A."/>
            <person name="Stajich J.E."/>
            <person name="Spatafora J.W."/>
            <person name="Visel A."/>
            <person name="Grigoriev I.V."/>
        </authorList>
    </citation>
    <scope>NUCLEOTIDE SEQUENCE [LARGE SCALE GENOMIC DNA]</scope>
    <source>
        <strain evidence="7 8">NRRL 1336</strain>
    </source>
</reference>
<feature type="region of interest" description="Disordered" evidence="5">
    <location>
        <begin position="893"/>
        <end position="948"/>
    </location>
</feature>
<dbReference type="SUPFAM" id="SSF57701">
    <property type="entry name" value="Zn2/Cys6 DNA-binding domain"/>
    <property type="match status" value="1"/>
</dbReference>
<keyword evidence="2" id="KW-0479">Metal-binding</keyword>
<dbReference type="PROSITE" id="PS00463">
    <property type="entry name" value="ZN2_CY6_FUNGAL_1"/>
    <property type="match status" value="1"/>
</dbReference>
<keyword evidence="8" id="KW-1185">Reference proteome</keyword>
<dbReference type="CDD" id="cd00067">
    <property type="entry name" value="GAL4"/>
    <property type="match status" value="1"/>
</dbReference>
<evidence type="ECO:0000256" key="1">
    <source>
        <dbReference type="ARBA" id="ARBA00004123"/>
    </source>
</evidence>
<proteinExistence type="predicted"/>
<evidence type="ECO:0000256" key="5">
    <source>
        <dbReference type="SAM" id="MobiDB-lite"/>
    </source>
</evidence>
<accession>A0A1X2INJ4</accession>
<feature type="region of interest" description="Disordered" evidence="5">
    <location>
        <begin position="846"/>
        <end position="875"/>
    </location>
</feature>
<name>A0A1X2INJ4_9FUNG</name>
<feature type="compositionally biased region" description="Polar residues" evidence="5">
    <location>
        <begin position="809"/>
        <end position="821"/>
    </location>
</feature>
<evidence type="ECO:0000256" key="2">
    <source>
        <dbReference type="ARBA" id="ARBA00022723"/>
    </source>
</evidence>
<feature type="compositionally biased region" description="Basic and acidic residues" evidence="5">
    <location>
        <begin position="20"/>
        <end position="29"/>
    </location>
</feature>
<dbReference type="InterPro" id="IPR050987">
    <property type="entry name" value="AtrR-like"/>
</dbReference>
<dbReference type="CDD" id="cd12148">
    <property type="entry name" value="fungal_TF_MHR"/>
    <property type="match status" value="1"/>
</dbReference>
<feature type="compositionally biased region" description="Polar residues" evidence="5">
    <location>
        <begin position="918"/>
        <end position="928"/>
    </location>
</feature>